<feature type="compositionally biased region" description="Basic and acidic residues" evidence="1">
    <location>
        <begin position="116"/>
        <end position="127"/>
    </location>
</feature>
<evidence type="ECO:0008006" key="5">
    <source>
        <dbReference type="Google" id="ProtNLM"/>
    </source>
</evidence>
<feature type="region of interest" description="Disordered" evidence="1">
    <location>
        <begin position="93"/>
        <end position="211"/>
    </location>
</feature>
<dbReference type="RefSeq" id="WP_215241469.1">
    <property type="nucleotide sequence ID" value="NZ_CAJRAF010000002.1"/>
</dbReference>
<feature type="transmembrane region" description="Helical" evidence="2">
    <location>
        <begin position="52"/>
        <end position="72"/>
    </location>
</feature>
<gene>
    <name evidence="3" type="ORF">DYBT9275_05245</name>
</gene>
<keyword evidence="4" id="KW-1185">Reference proteome</keyword>
<keyword evidence="2" id="KW-0812">Transmembrane</keyword>
<dbReference type="InterPro" id="IPR011250">
    <property type="entry name" value="OMP/PagP_B-barrel"/>
</dbReference>
<keyword evidence="2" id="KW-1133">Transmembrane helix</keyword>
<feature type="compositionally biased region" description="Polar residues" evidence="1">
    <location>
        <begin position="177"/>
        <end position="192"/>
    </location>
</feature>
<comment type="caution">
    <text evidence="3">The sequence shown here is derived from an EMBL/GenBank/DDBJ whole genome shotgun (WGS) entry which is preliminary data.</text>
</comment>
<name>A0A916JH91_9BACT</name>
<dbReference type="EMBL" id="CAJRAF010000002">
    <property type="protein sequence ID" value="CAG5012776.1"/>
    <property type="molecule type" value="Genomic_DNA"/>
</dbReference>
<dbReference type="Proteomes" id="UP000680038">
    <property type="component" value="Unassembled WGS sequence"/>
</dbReference>
<accession>A0A916JH91</accession>
<evidence type="ECO:0000313" key="4">
    <source>
        <dbReference type="Proteomes" id="UP000680038"/>
    </source>
</evidence>
<evidence type="ECO:0000313" key="3">
    <source>
        <dbReference type="EMBL" id="CAG5012776.1"/>
    </source>
</evidence>
<reference evidence="3" key="1">
    <citation type="submission" date="2021-04" db="EMBL/GenBank/DDBJ databases">
        <authorList>
            <person name="Rodrigo-Torres L."/>
            <person name="Arahal R. D."/>
            <person name="Lucena T."/>
        </authorList>
    </citation>
    <scope>NUCLEOTIDE SEQUENCE</scope>
    <source>
        <strain evidence="3">CECT 9275</strain>
    </source>
</reference>
<dbReference type="AlphaFoldDB" id="A0A916JH91"/>
<dbReference type="SUPFAM" id="SSF56925">
    <property type="entry name" value="OMPA-like"/>
    <property type="match status" value="1"/>
</dbReference>
<evidence type="ECO:0000256" key="1">
    <source>
        <dbReference type="SAM" id="MobiDB-lite"/>
    </source>
</evidence>
<organism evidence="3 4">
    <name type="scientific">Dyadobacter helix</name>
    <dbReference type="NCBI Taxonomy" id="2822344"/>
    <lineage>
        <taxon>Bacteria</taxon>
        <taxon>Pseudomonadati</taxon>
        <taxon>Bacteroidota</taxon>
        <taxon>Cytophagia</taxon>
        <taxon>Cytophagales</taxon>
        <taxon>Spirosomataceae</taxon>
        <taxon>Dyadobacter</taxon>
    </lineage>
</organism>
<sequence length="490" mass="54532">MIELPDDELDKLFRKSSEELDPTYDPQDWGKMEQLLNQEDGRTPMFAWMKKWWLALLAGLLFLGGSIGYYAWQRNTGGISAETQPEQVNLAKKENKENKAPGTAVKTADEGTPEVADIKIQPKEKATETTVTAYQDKKSPASPETKFSKILPRNGSKAGGVFLEPNRSGNRRGSGALLTNSTVKNNSRNQKSAGLYSPEPVLRPNTEQSPVREFNSVVSSVSETDTPAATGLISRAGIPGKEQQIPGEEIGRAAIPLLAAKPLAFRELMLPTVKVPSGEELPAVISVVKPPSPRFAVRFGYSPDLSSVKFMNGLKAGSAVALLGEYSFLPNLYLQTGAIRSVKKYVAGEGDYAWPSDWKQSVLPDNVDGSCRIIEVPFNFRYDISSTDRRRWFATTGVSSYHMQNEKYKYNYKKHVPGIKWYNWEGKTGWYWLSHLNASVGYEYRLSEKLSVLAEPYATVPLKKVGYGKVNLFTTGMWISVRYVPSFKNK</sequence>
<protein>
    <recommendedName>
        <fullName evidence="5">Outer membrane protein beta-barrel domain-containing protein</fullName>
    </recommendedName>
</protein>
<keyword evidence="2" id="KW-0472">Membrane</keyword>
<evidence type="ECO:0000256" key="2">
    <source>
        <dbReference type="SAM" id="Phobius"/>
    </source>
</evidence>
<proteinExistence type="predicted"/>